<feature type="chain" id="PRO_5045445556" evidence="1">
    <location>
        <begin position="21"/>
        <end position="547"/>
    </location>
</feature>
<dbReference type="Gene3D" id="3.30.750.44">
    <property type="match status" value="1"/>
</dbReference>
<gene>
    <name evidence="3" type="ORF">MM236_02055</name>
</gene>
<dbReference type="PANTHER" id="PTHR32060">
    <property type="entry name" value="TAIL-SPECIFIC PROTEASE"/>
    <property type="match status" value="1"/>
</dbReference>
<dbReference type="Gene3D" id="2.30.42.10">
    <property type="match status" value="1"/>
</dbReference>
<dbReference type="EMBL" id="JAKZGS010000001">
    <property type="protein sequence ID" value="MCH7396747.1"/>
    <property type="molecule type" value="Genomic_DNA"/>
</dbReference>
<proteinExistence type="predicted"/>
<keyword evidence="4" id="KW-1185">Reference proteome</keyword>
<organism evidence="3 4">
    <name type="scientific">Belliella calami</name>
    <dbReference type="NCBI Taxonomy" id="2923436"/>
    <lineage>
        <taxon>Bacteria</taxon>
        <taxon>Pseudomonadati</taxon>
        <taxon>Bacteroidota</taxon>
        <taxon>Cytophagia</taxon>
        <taxon>Cytophagales</taxon>
        <taxon>Cyclobacteriaceae</taxon>
        <taxon>Belliella</taxon>
    </lineage>
</organism>
<dbReference type="InterPro" id="IPR005151">
    <property type="entry name" value="Tail-specific_protease"/>
</dbReference>
<protein>
    <submittedName>
        <fullName evidence="3">S41 family peptidase</fullName>
    </submittedName>
</protein>
<dbReference type="Gene3D" id="3.90.226.10">
    <property type="entry name" value="2-enoyl-CoA Hydratase, Chain A, domain 1"/>
    <property type="match status" value="1"/>
</dbReference>
<keyword evidence="1" id="KW-0732">Signal</keyword>
<sequence>MKTILLVLLCSILSFGTAFARKGISETEKLAATAKVWGFLKYYHPTVAKGKFDWDRQLLDLLPLVYNAETKEEYSDIIMDWIESLGNIKICKNCQMESRADHFEKNLDLSWFKDSDIFTLSLSEKLQFIERNRYQGKPYYINNGGKNSTLIISNEKSYENFDWTVKSMRILSLIRYWNTIEYYYPHKYLIDTKWDTVLLEMIPKFNDPTSELDFHLAMLELVVKIDDSHGYFSTELINQHFGLRLIPAVFKIIDNKIVLTGFYNKDLAATNDLEVGDIISKIEGITVSEILRENLRYINGSNYSTKLKYAFGKIYPSSSDSVEVKIDRKGITKTRKLARYQRDEFISKPNQKDWEIFQDNIGYINLKGIDGKELMHAFASLENTVGIIIDLRNYPQEFFGNHFKNFLGAKNEVITKVIKPDFKYPGKFIVSDQKATTKVSKYKGKVILLVDEYTQSRAEFTALHIQNGYNVTTVGSQTGGAGGVMIPIEFVGGFQSYFTSSGIFLPDMTPIQRKGLPIDHEVRQSLEGAIESKDEVLDKAVMLVLEK</sequence>
<feature type="domain" description="Tail specific protease" evidence="2">
    <location>
        <begin position="330"/>
        <end position="523"/>
    </location>
</feature>
<dbReference type="Proteomes" id="UP001165488">
    <property type="component" value="Unassembled WGS sequence"/>
</dbReference>
<dbReference type="RefSeq" id="WP_241273267.1">
    <property type="nucleotide sequence ID" value="NZ_JAKZGS010000001.1"/>
</dbReference>
<dbReference type="Pfam" id="PF03572">
    <property type="entry name" value="Peptidase_S41"/>
    <property type="match status" value="1"/>
</dbReference>
<comment type="caution">
    <text evidence="3">The sequence shown here is derived from an EMBL/GenBank/DDBJ whole genome shotgun (WGS) entry which is preliminary data.</text>
</comment>
<dbReference type="InterPro" id="IPR036034">
    <property type="entry name" value="PDZ_sf"/>
</dbReference>
<accession>A0ABS9UJI4</accession>
<evidence type="ECO:0000256" key="1">
    <source>
        <dbReference type="SAM" id="SignalP"/>
    </source>
</evidence>
<dbReference type="SMART" id="SM00245">
    <property type="entry name" value="TSPc"/>
    <property type="match status" value="1"/>
</dbReference>
<reference evidence="3" key="1">
    <citation type="submission" date="2022-03" db="EMBL/GenBank/DDBJ databases">
        <title>De novo assembled genomes of Belliella spp. (Cyclobacteriaceae) strains.</title>
        <authorList>
            <person name="Szabo A."/>
            <person name="Korponai K."/>
            <person name="Felfoldi T."/>
        </authorList>
    </citation>
    <scope>NUCLEOTIDE SEQUENCE</scope>
    <source>
        <strain evidence="3">DSM 107340</strain>
    </source>
</reference>
<dbReference type="SUPFAM" id="SSF52096">
    <property type="entry name" value="ClpP/crotonase"/>
    <property type="match status" value="1"/>
</dbReference>
<evidence type="ECO:0000259" key="2">
    <source>
        <dbReference type="SMART" id="SM00245"/>
    </source>
</evidence>
<evidence type="ECO:0000313" key="4">
    <source>
        <dbReference type="Proteomes" id="UP001165488"/>
    </source>
</evidence>
<name>A0ABS9UJI4_9BACT</name>
<evidence type="ECO:0000313" key="3">
    <source>
        <dbReference type="EMBL" id="MCH7396747.1"/>
    </source>
</evidence>
<dbReference type="PANTHER" id="PTHR32060:SF30">
    <property type="entry name" value="CARBOXY-TERMINAL PROCESSING PROTEASE CTPA"/>
    <property type="match status" value="1"/>
</dbReference>
<dbReference type="InterPro" id="IPR029045">
    <property type="entry name" value="ClpP/crotonase-like_dom_sf"/>
</dbReference>
<feature type="signal peptide" evidence="1">
    <location>
        <begin position="1"/>
        <end position="20"/>
    </location>
</feature>